<evidence type="ECO:0000313" key="1">
    <source>
        <dbReference type="EMBL" id="MDT9600138.1"/>
    </source>
</evidence>
<comment type="caution">
    <text evidence="1">The sequence shown here is derived from an EMBL/GenBank/DDBJ whole genome shotgun (WGS) entry which is preliminary data.</text>
</comment>
<evidence type="ECO:0000313" key="2">
    <source>
        <dbReference type="Proteomes" id="UP001259572"/>
    </source>
</evidence>
<name>A0ABU3Q9Q1_9SPHN</name>
<dbReference type="EMBL" id="JAVUPU010000007">
    <property type="protein sequence ID" value="MDT9600138.1"/>
    <property type="molecule type" value="Genomic_DNA"/>
</dbReference>
<gene>
    <name evidence="1" type="ORF">RQX22_14350</name>
</gene>
<sequence>MMRNWLVGLALSTLILMGSCKENGLSTAEIQEEAKERVREQLGLTEEAALFTEMFVGKPLDGDTIVCGRVGGRRADGTVIVPRRFIAATDPGRWVKFEPVTDSTLPSRPQKFVEWYGTCESKAEGIATG</sequence>
<organism evidence="1 2">
    <name type="scientific">Sphingosinicella rhizophila</name>
    <dbReference type="NCBI Taxonomy" id="3050082"/>
    <lineage>
        <taxon>Bacteria</taxon>
        <taxon>Pseudomonadati</taxon>
        <taxon>Pseudomonadota</taxon>
        <taxon>Alphaproteobacteria</taxon>
        <taxon>Sphingomonadales</taxon>
        <taxon>Sphingosinicellaceae</taxon>
        <taxon>Sphingosinicella</taxon>
    </lineage>
</organism>
<keyword evidence="2" id="KW-1185">Reference proteome</keyword>
<dbReference type="Proteomes" id="UP001259572">
    <property type="component" value="Unassembled WGS sequence"/>
</dbReference>
<accession>A0ABU3Q9Q1</accession>
<protein>
    <submittedName>
        <fullName evidence="1">Uncharacterized protein</fullName>
    </submittedName>
</protein>
<proteinExistence type="predicted"/>
<dbReference type="RefSeq" id="WP_315727236.1">
    <property type="nucleotide sequence ID" value="NZ_JAVUPU010000007.1"/>
</dbReference>
<reference evidence="1 2" key="1">
    <citation type="submission" date="2023-05" db="EMBL/GenBank/DDBJ databases">
        <authorList>
            <person name="Guo Y."/>
        </authorList>
    </citation>
    <scope>NUCLEOTIDE SEQUENCE [LARGE SCALE GENOMIC DNA]</scope>
    <source>
        <strain evidence="1 2">GR2756</strain>
    </source>
</reference>
<dbReference type="PROSITE" id="PS51257">
    <property type="entry name" value="PROKAR_LIPOPROTEIN"/>
    <property type="match status" value="1"/>
</dbReference>